<name>A0ABV7JHT4_9GAMM</name>
<comment type="pathway">
    <text evidence="4">Cofactor biosynthesis; pyridoxine 5'-phosphate biosynthesis; pyridoxine 5'-phosphate from D-erythrose 4-phosphate: step 5/5.</text>
</comment>
<gene>
    <name evidence="4" type="primary">pdxJ</name>
    <name evidence="6" type="ORF">ACFODZ_16225</name>
</gene>
<keyword evidence="2 4" id="KW-0808">Transferase</keyword>
<comment type="caution">
    <text evidence="6">The sequence shown here is derived from an EMBL/GenBank/DDBJ whole genome shotgun (WGS) entry which is preliminary data.</text>
</comment>
<dbReference type="PANTHER" id="PTHR30456:SF0">
    <property type="entry name" value="PYRIDOXINE 5'-PHOSPHATE SYNTHASE"/>
    <property type="match status" value="1"/>
</dbReference>
<feature type="binding site" evidence="4">
    <location>
        <position position="196"/>
    </location>
    <ligand>
        <name>3-amino-2-oxopropyl phosphate</name>
        <dbReference type="ChEBI" id="CHEBI:57279"/>
    </ligand>
</feature>
<comment type="catalytic activity">
    <reaction evidence="4">
        <text>3-amino-2-oxopropyl phosphate + 1-deoxy-D-xylulose 5-phosphate = pyridoxine 5'-phosphate + phosphate + 2 H2O + H(+)</text>
        <dbReference type="Rhea" id="RHEA:15265"/>
        <dbReference type="ChEBI" id="CHEBI:15377"/>
        <dbReference type="ChEBI" id="CHEBI:15378"/>
        <dbReference type="ChEBI" id="CHEBI:43474"/>
        <dbReference type="ChEBI" id="CHEBI:57279"/>
        <dbReference type="ChEBI" id="CHEBI:57792"/>
        <dbReference type="ChEBI" id="CHEBI:58589"/>
        <dbReference type="EC" id="2.6.99.2"/>
    </reaction>
</comment>
<organism evidence="6 7">
    <name type="scientific">Marinicella sediminis</name>
    <dbReference type="NCBI Taxonomy" id="1792834"/>
    <lineage>
        <taxon>Bacteria</taxon>
        <taxon>Pseudomonadati</taxon>
        <taxon>Pseudomonadota</taxon>
        <taxon>Gammaproteobacteria</taxon>
        <taxon>Lysobacterales</taxon>
        <taxon>Marinicellaceae</taxon>
        <taxon>Marinicella</taxon>
    </lineage>
</organism>
<evidence type="ECO:0000313" key="6">
    <source>
        <dbReference type="EMBL" id="MFC3195803.1"/>
    </source>
</evidence>
<dbReference type="CDD" id="cd00003">
    <property type="entry name" value="PNPsynthase"/>
    <property type="match status" value="1"/>
</dbReference>
<dbReference type="PANTHER" id="PTHR30456">
    <property type="entry name" value="PYRIDOXINE 5'-PHOSPHATE SYNTHASE"/>
    <property type="match status" value="1"/>
</dbReference>
<feature type="binding site" evidence="4">
    <location>
        <position position="7"/>
    </location>
    <ligand>
        <name>3-amino-2-oxopropyl phosphate</name>
        <dbReference type="ChEBI" id="CHEBI:57279"/>
    </ligand>
</feature>
<keyword evidence="1 4" id="KW-0963">Cytoplasm</keyword>
<dbReference type="NCBIfam" id="NF003626">
    <property type="entry name" value="PRK05265.1-4"/>
    <property type="match status" value="1"/>
</dbReference>
<feature type="binding site" evidence="4">
    <location>
        <position position="18"/>
    </location>
    <ligand>
        <name>3-amino-2-oxopropyl phosphate</name>
        <dbReference type="ChEBI" id="CHEBI:57279"/>
    </ligand>
</feature>
<accession>A0ABV7JHT4</accession>
<dbReference type="InterPro" id="IPR036130">
    <property type="entry name" value="Pyridoxine-5'_phos_synth"/>
</dbReference>
<feature type="binding site" evidence="4">
    <location>
        <position position="45"/>
    </location>
    <ligand>
        <name>1-deoxy-D-xylulose 5-phosphate</name>
        <dbReference type="ChEBI" id="CHEBI:57792"/>
    </ligand>
</feature>
<protein>
    <recommendedName>
        <fullName evidence="4 5">Pyridoxine 5'-phosphate synthase</fullName>
        <shortName evidence="4">PNP synthase</shortName>
        <ecNumber evidence="4 5">2.6.99.2</ecNumber>
    </recommendedName>
</protein>
<evidence type="ECO:0000256" key="5">
    <source>
        <dbReference type="NCBIfam" id="TIGR00559"/>
    </source>
</evidence>
<reference evidence="7" key="1">
    <citation type="journal article" date="2019" name="Int. J. Syst. Evol. Microbiol.">
        <title>The Global Catalogue of Microorganisms (GCM) 10K type strain sequencing project: providing services to taxonomists for standard genome sequencing and annotation.</title>
        <authorList>
            <consortium name="The Broad Institute Genomics Platform"/>
            <consortium name="The Broad Institute Genome Sequencing Center for Infectious Disease"/>
            <person name="Wu L."/>
            <person name="Ma J."/>
        </authorList>
    </citation>
    <scope>NUCLEOTIDE SEQUENCE [LARGE SCALE GENOMIC DNA]</scope>
    <source>
        <strain evidence="7">KCTC 42953</strain>
    </source>
</reference>
<dbReference type="Gene3D" id="3.20.20.70">
    <property type="entry name" value="Aldolase class I"/>
    <property type="match status" value="1"/>
</dbReference>
<evidence type="ECO:0000256" key="2">
    <source>
        <dbReference type="ARBA" id="ARBA00022679"/>
    </source>
</evidence>
<dbReference type="EMBL" id="JBHRTS010000010">
    <property type="protein sequence ID" value="MFC3195803.1"/>
    <property type="molecule type" value="Genomic_DNA"/>
</dbReference>
<dbReference type="Pfam" id="PF03740">
    <property type="entry name" value="PdxJ"/>
    <property type="match status" value="1"/>
</dbReference>
<feature type="active site" description="Proton acceptor" evidence="4">
    <location>
        <position position="74"/>
    </location>
</feature>
<evidence type="ECO:0000256" key="4">
    <source>
        <dbReference type="HAMAP-Rule" id="MF_00279"/>
    </source>
</evidence>
<feature type="binding site" evidence="4">
    <location>
        <position position="50"/>
    </location>
    <ligand>
        <name>1-deoxy-D-xylulose 5-phosphate</name>
        <dbReference type="ChEBI" id="CHEBI:57792"/>
    </ligand>
</feature>
<dbReference type="GO" id="GO:0033856">
    <property type="term" value="F:pyridoxine 5'-phosphate synthase activity"/>
    <property type="evidence" value="ECO:0007669"/>
    <property type="project" value="UniProtKB-EC"/>
</dbReference>
<feature type="active site" description="Proton acceptor" evidence="4">
    <location>
        <position position="43"/>
    </location>
</feature>
<dbReference type="InterPro" id="IPR013785">
    <property type="entry name" value="Aldolase_TIM"/>
</dbReference>
<dbReference type="InterPro" id="IPR004569">
    <property type="entry name" value="PyrdxlP_synth_PdxJ"/>
</dbReference>
<feature type="active site" description="Proton donor" evidence="4">
    <location>
        <position position="195"/>
    </location>
</feature>
<keyword evidence="3 4" id="KW-0664">Pyridoxine biosynthesis</keyword>
<sequence length="244" mass="27091">MTALSVNLNKIALLRNSRGRDYPNVLQYAQKLLAMGVDGITVHPRQDERHATRKDTRELANLIKHHPSAEFNVEGFPSESFMALIAETKPDQCTLVPDGPDQLTSDHGWDLHQHATEVTTLAQQLNHMNVRCSVFLDPDLEQVRLAAQCGVDRIELYTESYAQAYGQDNQHEVLARYREATKLATSLGLGVNAGHDLDLHNLKDFLTIPDILEVSIGHALTIESLEMGVGQVISRYLEICASAA</sequence>
<dbReference type="RefSeq" id="WP_077413107.1">
    <property type="nucleotide sequence ID" value="NZ_JBHRTS010000010.1"/>
</dbReference>
<feature type="binding site" evidence="4">
    <location>
        <begin position="217"/>
        <end position="218"/>
    </location>
    <ligand>
        <name>3-amino-2-oxopropyl phosphate</name>
        <dbReference type="ChEBI" id="CHEBI:57279"/>
    </ligand>
</feature>
<keyword evidence="7" id="KW-1185">Reference proteome</keyword>
<feature type="site" description="Transition state stabilizer" evidence="4">
    <location>
        <position position="155"/>
    </location>
</feature>
<feature type="binding site" evidence="4">
    <location>
        <position position="104"/>
    </location>
    <ligand>
        <name>1-deoxy-D-xylulose 5-phosphate</name>
        <dbReference type="ChEBI" id="CHEBI:57792"/>
    </ligand>
</feature>
<comment type="similarity">
    <text evidence="4">Belongs to the PNP synthase family.</text>
</comment>
<evidence type="ECO:0000256" key="1">
    <source>
        <dbReference type="ARBA" id="ARBA00022490"/>
    </source>
</evidence>
<proteinExistence type="inferred from homology"/>
<dbReference type="SUPFAM" id="SSF63892">
    <property type="entry name" value="Pyridoxine 5'-phosphate synthase"/>
    <property type="match status" value="1"/>
</dbReference>
<comment type="subunit">
    <text evidence="4">Homooctamer; tetramer of dimers.</text>
</comment>
<comment type="function">
    <text evidence="4">Catalyzes the complicated ring closure reaction between the two acyclic compounds 1-deoxy-D-xylulose-5-phosphate (DXP) and 3-amino-2-oxopropyl phosphate (1-amino-acetone-3-phosphate or AAP) to form pyridoxine 5'-phosphate (PNP) and inorganic phosphate.</text>
</comment>
<evidence type="ECO:0000256" key="3">
    <source>
        <dbReference type="ARBA" id="ARBA00023096"/>
    </source>
</evidence>
<dbReference type="EC" id="2.6.99.2" evidence="4 5"/>
<dbReference type="Proteomes" id="UP001595533">
    <property type="component" value="Unassembled WGS sequence"/>
</dbReference>
<dbReference type="NCBIfam" id="TIGR00559">
    <property type="entry name" value="pdxJ"/>
    <property type="match status" value="1"/>
</dbReference>
<evidence type="ECO:0000313" key="7">
    <source>
        <dbReference type="Proteomes" id="UP001595533"/>
    </source>
</evidence>
<dbReference type="HAMAP" id="MF_00279">
    <property type="entry name" value="PdxJ"/>
    <property type="match status" value="1"/>
</dbReference>
<comment type="subcellular location">
    <subcellularLocation>
        <location evidence="4">Cytoplasm</location>
    </subcellularLocation>
</comment>
<comment type="caution">
    <text evidence="4">Lacks conserved residue(s) required for the propagation of feature annotation.</text>
</comment>